<evidence type="ECO:0000313" key="2">
    <source>
        <dbReference type="Proteomes" id="UP000829447"/>
    </source>
</evidence>
<organism evidence="1 2">
    <name type="scientific">Pangasianodon gigas</name>
    <name type="common">Mekong giant catfish</name>
    <name type="synonym">Pangasius gigas</name>
    <dbReference type="NCBI Taxonomy" id="30993"/>
    <lineage>
        <taxon>Eukaryota</taxon>
        <taxon>Metazoa</taxon>
        <taxon>Chordata</taxon>
        <taxon>Craniata</taxon>
        <taxon>Vertebrata</taxon>
        <taxon>Euteleostomi</taxon>
        <taxon>Actinopterygii</taxon>
        <taxon>Neopterygii</taxon>
        <taxon>Teleostei</taxon>
        <taxon>Ostariophysi</taxon>
        <taxon>Siluriformes</taxon>
        <taxon>Pangasiidae</taxon>
        <taxon>Pangasianodon</taxon>
    </lineage>
</organism>
<reference evidence="1 2" key="1">
    <citation type="journal article" date="2022" name="bioRxiv">
        <title>An ancient truncated duplication of the anti-Mullerian hormone receptor type 2 gene is a potential conserved master sex determinant in the Pangasiidae catfish family.</title>
        <authorList>
            <person name="Wen M."/>
            <person name="Pan Q."/>
            <person name="Jouanno E."/>
            <person name="Montfort J."/>
            <person name="Zahm M."/>
            <person name="Cabau C."/>
            <person name="Klopp C."/>
            <person name="Iampietro C."/>
            <person name="Roques C."/>
            <person name="Bouchez O."/>
            <person name="Castinel A."/>
            <person name="Donnadieu C."/>
            <person name="Parrinello H."/>
            <person name="Poncet C."/>
            <person name="Belmonte E."/>
            <person name="Gautier V."/>
            <person name="Avarre J.-C."/>
            <person name="Dugue R."/>
            <person name="Gustiano R."/>
            <person name="Ha T.T.T."/>
            <person name="Campet M."/>
            <person name="Sriphairoj K."/>
            <person name="Ribolli J."/>
            <person name="de Almeida F.L."/>
            <person name="Desvignes T."/>
            <person name="Postlethwait J.H."/>
            <person name="Bucao C.F."/>
            <person name="Robinson-Rechavi M."/>
            <person name="Bobe J."/>
            <person name="Herpin A."/>
            <person name="Guiguen Y."/>
        </authorList>
    </citation>
    <scope>NUCLEOTIDE SEQUENCE [LARGE SCALE GENOMIC DNA]</scope>
    <source>
        <strain evidence="1">YG-Dec2019</strain>
    </source>
</reference>
<dbReference type="EMBL" id="CM040455">
    <property type="protein sequence ID" value="MCI4374976.1"/>
    <property type="molecule type" value="Genomic_DNA"/>
</dbReference>
<keyword evidence="2" id="KW-1185">Reference proteome</keyword>
<dbReference type="Proteomes" id="UP000829447">
    <property type="component" value="Linkage Group LG2"/>
</dbReference>
<name>A0ACC5W8B3_PANGG</name>
<sequence>MKSREEDFRDKDSSTDVSVKRQRSESPEPSRISLRSDESMKRRKEDFRAEDSSTDVSVKHQRSESPEPSRISLRSDESLVRSEKFRDEDSSTDELEHKAITLLSKELKKFKKLLNPDYPACTEREVEDVEDVEDEPSVREGVLKIIIHVLKNMNQTDLANTLQKKLDLVSVKKLKSKLKEKFNRINEGISQPGAPALLNEIYTELYITKGWNGDVNNEHEVRQIEMPSKRPASKETPIKCNDLFKDKSIRTVLTKGVAGIGKTVSVQKFILDWAEGKANQDVTFMFPLPFRELNLMKRKDLSLMKLLHHFFPETKQLQLLNYEASKVIFIFDGLDECRLPLNFQNNESLRDVTESASVDVLLTNLFKGNLLPSALLWITSRPGAANQIPPECVDQVTEVRGFNDAQKEEYFRKRISDQSLANKIIRHMKSSRSLYIMCHIPVFCWISATVLERMLCEAESGDIPKTLTQMFTHFLIFQIKHKDQKYHGTSESDPQQTRESILALGKLAFQQLEKGNLIFYEEDLRECGIDVREASVYLGICTQIFREEFELHLGKVFSFIHLSVQEYLAALYAFISFINGSVTQQTTGLSDLFNKSNMSDFLKLAVDKALESENGHLDLFLRFLLGLSLESNQTLLQSLLPQTGSSSHNKKATVEYIKEKIQENPSIEKSINLFHCLNELNDHSLEQEVQTYLKRGGPCRLRGASLSPAQWSSLVFVILNSEQELHKLEFNLSKYYPSEECLLRLLPVVKASKKAVLYHCNLTWESCAVLSSALSSNPALKELDLNENNLQDSGLKLLCEGLENPGGKARKLRLCRCNLTEESCTILSSNTSNLKLLDLRDNKVKDSGVKLLCAGLNNEKCKLEVLRLNRCKLTEESCRVLSSVLCSSGLKVLDLSHNKVKDSGVKLFCAGLENQDCKLETLGMVSCGITEEGFLALDSALRSNHLSHLKELYLDGNEPGNSGVNLCSEHLETVNWKKRKFCLEGRIES</sequence>
<gene>
    <name evidence="1" type="ORF">PGIGA_G00103870</name>
</gene>
<accession>A0ACC5W8B3</accession>
<comment type="caution">
    <text evidence="1">The sequence shown here is derived from an EMBL/GenBank/DDBJ whole genome shotgun (WGS) entry which is preliminary data.</text>
</comment>
<evidence type="ECO:0000313" key="1">
    <source>
        <dbReference type="EMBL" id="MCI4374976.1"/>
    </source>
</evidence>
<proteinExistence type="predicted"/>
<protein>
    <submittedName>
        <fullName evidence="1">Uncharacterized protein</fullName>
    </submittedName>
</protein>